<feature type="transmembrane region" description="Helical" evidence="2">
    <location>
        <begin position="74"/>
        <end position="91"/>
    </location>
</feature>
<feature type="compositionally biased region" description="Basic and acidic residues" evidence="1">
    <location>
        <begin position="244"/>
        <end position="254"/>
    </location>
</feature>
<organism evidence="3 4">
    <name type="scientific">Paramarasmius palmivorus</name>
    <dbReference type="NCBI Taxonomy" id="297713"/>
    <lineage>
        <taxon>Eukaryota</taxon>
        <taxon>Fungi</taxon>
        <taxon>Dikarya</taxon>
        <taxon>Basidiomycota</taxon>
        <taxon>Agaricomycotina</taxon>
        <taxon>Agaricomycetes</taxon>
        <taxon>Agaricomycetidae</taxon>
        <taxon>Agaricales</taxon>
        <taxon>Marasmiineae</taxon>
        <taxon>Marasmiaceae</taxon>
        <taxon>Paramarasmius</taxon>
    </lineage>
</organism>
<evidence type="ECO:0000313" key="3">
    <source>
        <dbReference type="EMBL" id="KAK7046064.1"/>
    </source>
</evidence>
<keyword evidence="2" id="KW-0812">Transmembrane</keyword>
<evidence type="ECO:0000313" key="4">
    <source>
        <dbReference type="Proteomes" id="UP001383192"/>
    </source>
</evidence>
<reference evidence="3 4" key="1">
    <citation type="submission" date="2024-01" db="EMBL/GenBank/DDBJ databases">
        <title>A draft genome for a cacao thread blight-causing isolate of Paramarasmius palmivorus.</title>
        <authorList>
            <person name="Baruah I.K."/>
            <person name="Bukari Y."/>
            <person name="Amoako-Attah I."/>
            <person name="Meinhardt L.W."/>
            <person name="Bailey B.A."/>
            <person name="Cohen S.P."/>
        </authorList>
    </citation>
    <scope>NUCLEOTIDE SEQUENCE [LARGE SCALE GENOMIC DNA]</scope>
    <source>
        <strain evidence="3 4">GH-12</strain>
    </source>
</reference>
<feature type="compositionally biased region" description="Basic and acidic residues" evidence="1">
    <location>
        <begin position="187"/>
        <end position="198"/>
    </location>
</feature>
<name>A0AAW0D2T1_9AGAR</name>
<dbReference type="AlphaFoldDB" id="A0AAW0D2T1"/>
<keyword evidence="4" id="KW-1185">Reference proteome</keyword>
<evidence type="ECO:0000256" key="2">
    <source>
        <dbReference type="SAM" id="Phobius"/>
    </source>
</evidence>
<feature type="region of interest" description="Disordered" evidence="1">
    <location>
        <begin position="113"/>
        <end position="132"/>
    </location>
</feature>
<proteinExistence type="predicted"/>
<dbReference type="EMBL" id="JAYKXP010000022">
    <property type="protein sequence ID" value="KAK7046064.1"/>
    <property type="molecule type" value="Genomic_DNA"/>
</dbReference>
<accession>A0AAW0D2T1</accession>
<sequence>MVALDIVGRQASTTTSTFSSSASVTESGVSSAPPSSSVASSTTSQPPFFPSGSPMPPTPEQQEQESRSDTARSILEFLFLACAFLLILSFVSRRILRLRQQGVPVSQFFRRSRQNRRRSMTEGNGERQRFPRTTGLPVHALSASTLPYHLAELPAAYTPDGGDRYAPHLFEPRRVGRLRTTAAGIDSRGRRVDGGERDWDGDDDGELPPYDKNGGPPVYVDVLGVRAMQRVRQSQSEEAVELQPTRREAIRDADASPPPAESDASAVAPTQPPRYSQSGEITRSREAS</sequence>
<feature type="region of interest" description="Disordered" evidence="1">
    <location>
        <begin position="180"/>
        <end position="288"/>
    </location>
</feature>
<feature type="region of interest" description="Disordered" evidence="1">
    <location>
        <begin position="1"/>
        <end position="68"/>
    </location>
</feature>
<comment type="caution">
    <text evidence="3">The sequence shown here is derived from an EMBL/GenBank/DDBJ whole genome shotgun (WGS) entry which is preliminary data.</text>
</comment>
<dbReference type="Proteomes" id="UP001383192">
    <property type="component" value="Unassembled WGS sequence"/>
</dbReference>
<keyword evidence="2" id="KW-1133">Transmembrane helix</keyword>
<evidence type="ECO:0000256" key="1">
    <source>
        <dbReference type="SAM" id="MobiDB-lite"/>
    </source>
</evidence>
<protein>
    <submittedName>
        <fullName evidence="3">Uncharacterized protein</fullName>
    </submittedName>
</protein>
<keyword evidence="2" id="KW-0472">Membrane</keyword>
<gene>
    <name evidence="3" type="ORF">VNI00_007059</name>
</gene>
<feature type="compositionally biased region" description="Pro residues" evidence="1">
    <location>
        <begin position="47"/>
        <end position="59"/>
    </location>
</feature>
<feature type="compositionally biased region" description="Low complexity" evidence="1">
    <location>
        <begin position="11"/>
        <end position="46"/>
    </location>
</feature>